<sequence length="298" mass="32178">MKTVFVTGATGTIGSVTVDELLKKGYKVIGLAKSESSADKLRAKGCGVIMGDLNDKDALRKGATEADGVIHLAFIPDYEHMDRCLKVDKQASAVMLEAMKGTNKPFVNIVGTLVLSNESGTPSDENTPYSKASGFGERAINEQAALDFAKQGVRAMSVRFPPTVHGKGDTRAWIPALVKSCHDNGVSIYIGKGENRWPAVNLEDAANFLVLALENGKPGKKYNCIGETGIPFKNIAVAIASKQILPIKTMRVEEASKYLGFLAYVMAMDCPTLSDISQKELGWTPTHNTLQQDIADYY</sequence>
<evidence type="ECO:0000313" key="4">
    <source>
        <dbReference type="Proteomes" id="UP000478008"/>
    </source>
</evidence>
<name>A0A7D9GYK4_DEKBR</name>
<reference evidence="2 5" key="2">
    <citation type="journal article" date="2020" name="Appl. Microbiol. Biotechnol.">
        <title>Targeted gene deletion in Brettanomyces bruxellensis with an expression-free CRISPR-Cas9 system.</title>
        <authorList>
            <person name="Varela C."/>
            <person name="Bartel C."/>
            <person name="Onetto C."/>
            <person name="Borneman A."/>
        </authorList>
    </citation>
    <scope>NUCLEOTIDE SEQUENCE [LARGE SCALE GENOMIC DNA]</scope>
    <source>
        <strain evidence="2 5">AWRI1613</strain>
    </source>
</reference>
<evidence type="ECO:0000259" key="1">
    <source>
        <dbReference type="Pfam" id="PF01370"/>
    </source>
</evidence>
<dbReference type="CDD" id="cd05262">
    <property type="entry name" value="SDR_a7"/>
    <property type="match status" value="1"/>
</dbReference>
<accession>A0A7D9GYK4</accession>
<dbReference type="InterPro" id="IPR036291">
    <property type="entry name" value="NAD(P)-bd_dom_sf"/>
</dbReference>
<dbReference type="AlphaFoldDB" id="A0A7D9GYK4"/>
<dbReference type="InterPro" id="IPR051783">
    <property type="entry name" value="NAD(P)-dependent_oxidoreduct"/>
</dbReference>
<dbReference type="Gene3D" id="3.40.50.720">
    <property type="entry name" value="NAD(P)-binding Rossmann-like Domain"/>
    <property type="match status" value="1"/>
</dbReference>
<dbReference type="Pfam" id="PF01370">
    <property type="entry name" value="Epimerase"/>
    <property type="match status" value="1"/>
</dbReference>
<protein>
    <submittedName>
        <fullName evidence="3">DEBR0S2_06282g1_1</fullName>
    </submittedName>
</protein>
<evidence type="ECO:0000313" key="5">
    <source>
        <dbReference type="Proteomes" id="UP000568158"/>
    </source>
</evidence>
<dbReference type="EMBL" id="CABFWN010000002">
    <property type="protein sequence ID" value="VUG17401.1"/>
    <property type="molecule type" value="Genomic_DNA"/>
</dbReference>
<gene>
    <name evidence="3" type="ORF">DEBR0S2_06282G</name>
    <name evidence="2" type="ORF">HII12_003644</name>
</gene>
<feature type="domain" description="NAD-dependent epimerase/dehydratase" evidence="1">
    <location>
        <begin position="4"/>
        <end position="224"/>
    </location>
</feature>
<dbReference type="GO" id="GO:0004029">
    <property type="term" value="F:aldehyde dehydrogenase (NAD+) activity"/>
    <property type="evidence" value="ECO:0007669"/>
    <property type="project" value="TreeGrafter"/>
</dbReference>
<dbReference type="PANTHER" id="PTHR48079">
    <property type="entry name" value="PROTEIN YEEZ"/>
    <property type="match status" value="1"/>
</dbReference>
<dbReference type="Proteomes" id="UP000568158">
    <property type="component" value="Unassembled WGS sequence"/>
</dbReference>
<dbReference type="GO" id="GO:0005737">
    <property type="term" value="C:cytoplasm"/>
    <property type="evidence" value="ECO:0007669"/>
    <property type="project" value="TreeGrafter"/>
</dbReference>
<organism evidence="3 4">
    <name type="scientific">Dekkera bruxellensis</name>
    <name type="common">Brettanomyces custersii</name>
    <dbReference type="NCBI Taxonomy" id="5007"/>
    <lineage>
        <taxon>Eukaryota</taxon>
        <taxon>Fungi</taxon>
        <taxon>Dikarya</taxon>
        <taxon>Ascomycota</taxon>
        <taxon>Saccharomycotina</taxon>
        <taxon>Pichiomycetes</taxon>
        <taxon>Pichiales</taxon>
        <taxon>Pichiaceae</taxon>
        <taxon>Brettanomyces</taxon>
    </lineage>
</organism>
<proteinExistence type="predicted"/>
<reference evidence="3 4" key="1">
    <citation type="submission" date="2019-07" db="EMBL/GenBank/DDBJ databases">
        <authorList>
            <person name="Friedrich A."/>
            <person name="Schacherer J."/>
        </authorList>
    </citation>
    <scope>NUCLEOTIDE SEQUENCE [LARGE SCALE GENOMIC DNA]</scope>
</reference>
<dbReference type="Proteomes" id="UP000478008">
    <property type="component" value="Unassembled WGS sequence"/>
</dbReference>
<keyword evidence="4" id="KW-1185">Reference proteome</keyword>
<evidence type="ECO:0000313" key="3">
    <source>
        <dbReference type="EMBL" id="VUG17401.1"/>
    </source>
</evidence>
<dbReference type="SUPFAM" id="SSF51735">
    <property type="entry name" value="NAD(P)-binding Rossmann-fold domains"/>
    <property type="match status" value="1"/>
</dbReference>
<dbReference type="InterPro" id="IPR001509">
    <property type="entry name" value="Epimerase_deHydtase"/>
</dbReference>
<dbReference type="PANTHER" id="PTHR48079:SF9">
    <property type="entry name" value="PUTATIVE-RELATED"/>
    <property type="match status" value="1"/>
</dbReference>
<dbReference type="EMBL" id="JABCYN010000031">
    <property type="protein sequence ID" value="KAF6009070.1"/>
    <property type="molecule type" value="Genomic_DNA"/>
</dbReference>
<dbReference type="OMA" id="FKHDIAF"/>
<evidence type="ECO:0000313" key="2">
    <source>
        <dbReference type="EMBL" id="KAF6009070.1"/>
    </source>
</evidence>